<keyword evidence="7" id="KW-1185">Reference proteome</keyword>
<dbReference type="GO" id="GO:0003677">
    <property type="term" value="F:DNA binding"/>
    <property type="evidence" value="ECO:0007669"/>
    <property type="project" value="UniProtKB-KW"/>
</dbReference>
<keyword evidence="2" id="KW-0731">Sigma factor</keyword>
<dbReference type="Gene3D" id="1.10.10.10">
    <property type="entry name" value="Winged helix-like DNA-binding domain superfamily/Winged helix DNA-binding domain"/>
    <property type="match status" value="1"/>
</dbReference>
<dbReference type="EMBL" id="LDJR01000048">
    <property type="protein sequence ID" value="OAK70749.1"/>
    <property type="molecule type" value="Genomic_DNA"/>
</dbReference>
<comment type="caution">
    <text evidence="6">The sequence shown here is derived from an EMBL/GenBank/DDBJ whole genome shotgun (WGS) entry which is preliminary data.</text>
</comment>
<feature type="domain" description="RNA polymerase sigma-70 region 2" evidence="5">
    <location>
        <begin position="9"/>
        <end position="73"/>
    </location>
</feature>
<name>A0A177ZT92_9BACI</name>
<evidence type="ECO:0000313" key="7">
    <source>
        <dbReference type="Proteomes" id="UP000077881"/>
    </source>
</evidence>
<dbReference type="InterPro" id="IPR014284">
    <property type="entry name" value="RNA_pol_sigma-70_dom"/>
</dbReference>
<evidence type="ECO:0000313" key="6">
    <source>
        <dbReference type="EMBL" id="OAK70749.1"/>
    </source>
</evidence>
<evidence type="ECO:0000259" key="5">
    <source>
        <dbReference type="Pfam" id="PF04542"/>
    </source>
</evidence>
<evidence type="ECO:0000256" key="4">
    <source>
        <dbReference type="ARBA" id="ARBA00023163"/>
    </source>
</evidence>
<evidence type="ECO:0000256" key="2">
    <source>
        <dbReference type="ARBA" id="ARBA00023082"/>
    </source>
</evidence>
<protein>
    <submittedName>
        <fullName evidence="6">RNA polymerase sigma24 factor</fullName>
    </submittedName>
</protein>
<dbReference type="Pfam" id="PF04542">
    <property type="entry name" value="Sigma70_r2"/>
    <property type="match status" value="1"/>
</dbReference>
<evidence type="ECO:0000256" key="1">
    <source>
        <dbReference type="ARBA" id="ARBA00023015"/>
    </source>
</evidence>
<dbReference type="SUPFAM" id="SSF88946">
    <property type="entry name" value="Sigma2 domain of RNA polymerase sigma factors"/>
    <property type="match status" value="1"/>
</dbReference>
<dbReference type="PATRIC" id="fig|217031.6.peg.2475"/>
<dbReference type="PANTHER" id="PTHR30385">
    <property type="entry name" value="SIGMA FACTOR F FLAGELLAR"/>
    <property type="match status" value="1"/>
</dbReference>
<dbReference type="InterPro" id="IPR007627">
    <property type="entry name" value="RNA_pol_sigma70_r2"/>
</dbReference>
<dbReference type="SUPFAM" id="SSF88659">
    <property type="entry name" value="Sigma3 and sigma4 domains of RNA polymerase sigma factors"/>
    <property type="match status" value="1"/>
</dbReference>
<dbReference type="GO" id="GO:0016987">
    <property type="term" value="F:sigma factor activity"/>
    <property type="evidence" value="ECO:0007669"/>
    <property type="project" value="UniProtKB-KW"/>
</dbReference>
<sequence length="164" mass="19797">MESFDEIAEKFRPMIYQVMNSLFIYKNQDEFYQTGLIALWDAHQRFDQEKGEFSSYAYSYIKGRIMTDLTKHRQNEERNVYPDEVFWENAVVVEEQWLEQEHLQNYFIGLTDKQKQWAIDTFYKEMTTRDIAEKEQLSLSAIKKRKAVTLEKIRENIERGVVEV</sequence>
<evidence type="ECO:0000256" key="3">
    <source>
        <dbReference type="ARBA" id="ARBA00023125"/>
    </source>
</evidence>
<dbReference type="AlphaFoldDB" id="A0A177ZT92"/>
<gene>
    <name evidence="6" type="ORF">ABB05_11585</name>
</gene>
<accession>A0A177ZT92</accession>
<dbReference type="InterPro" id="IPR013324">
    <property type="entry name" value="RNA_pol_sigma_r3/r4-like"/>
</dbReference>
<dbReference type="RefSeq" id="WP_057984697.1">
    <property type="nucleotide sequence ID" value="NZ_LDJR01000048.1"/>
</dbReference>
<dbReference type="InterPro" id="IPR013325">
    <property type="entry name" value="RNA_pol_sigma_r2"/>
</dbReference>
<keyword evidence="3" id="KW-0238">DNA-binding</keyword>
<organism evidence="6 7">
    <name type="scientific">Lederbergia galactosidilytica</name>
    <dbReference type="NCBI Taxonomy" id="217031"/>
    <lineage>
        <taxon>Bacteria</taxon>
        <taxon>Bacillati</taxon>
        <taxon>Bacillota</taxon>
        <taxon>Bacilli</taxon>
        <taxon>Bacillales</taxon>
        <taxon>Bacillaceae</taxon>
        <taxon>Lederbergia</taxon>
    </lineage>
</organism>
<dbReference type="GO" id="GO:0006352">
    <property type="term" value="P:DNA-templated transcription initiation"/>
    <property type="evidence" value="ECO:0007669"/>
    <property type="project" value="InterPro"/>
</dbReference>
<dbReference type="NCBIfam" id="TIGR02937">
    <property type="entry name" value="sigma70-ECF"/>
    <property type="match status" value="1"/>
</dbReference>
<reference evidence="6 7" key="1">
    <citation type="submission" date="2015-05" db="EMBL/GenBank/DDBJ databases">
        <title>Comparison of genome.</title>
        <authorList>
            <person name="Zheng Z."/>
            <person name="Sun M."/>
        </authorList>
    </citation>
    <scope>NUCLEOTIDE SEQUENCE [LARGE SCALE GENOMIC DNA]</scope>
    <source>
        <strain evidence="6 7">G25-74</strain>
    </source>
</reference>
<dbReference type="OrthoDB" id="9783788at2"/>
<keyword evidence="1" id="KW-0805">Transcription regulation</keyword>
<dbReference type="InterPro" id="IPR036388">
    <property type="entry name" value="WH-like_DNA-bd_sf"/>
</dbReference>
<keyword evidence="4" id="KW-0804">Transcription</keyword>
<dbReference type="Proteomes" id="UP000077881">
    <property type="component" value="Unassembled WGS sequence"/>
</dbReference>
<dbReference type="STRING" id="217031.ABB05_11585"/>
<proteinExistence type="predicted"/>
<dbReference type="Gene3D" id="1.10.1740.10">
    <property type="match status" value="1"/>
</dbReference>